<feature type="compositionally biased region" description="Polar residues" evidence="1">
    <location>
        <begin position="360"/>
        <end position="369"/>
    </location>
</feature>
<dbReference type="EMBL" id="JARJCW010000001">
    <property type="protein sequence ID" value="KAJ7229955.1"/>
    <property type="molecule type" value="Genomic_DNA"/>
</dbReference>
<gene>
    <name evidence="2" type="ORF">GGX14DRAFT_581656</name>
</gene>
<reference evidence="2" key="1">
    <citation type="submission" date="2023-03" db="EMBL/GenBank/DDBJ databases">
        <title>Massive genome expansion in bonnet fungi (Mycena s.s.) driven by repeated elements and novel gene families across ecological guilds.</title>
        <authorList>
            <consortium name="Lawrence Berkeley National Laboratory"/>
            <person name="Harder C.B."/>
            <person name="Miyauchi S."/>
            <person name="Viragh M."/>
            <person name="Kuo A."/>
            <person name="Thoen E."/>
            <person name="Andreopoulos B."/>
            <person name="Lu D."/>
            <person name="Skrede I."/>
            <person name="Drula E."/>
            <person name="Henrissat B."/>
            <person name="Morin E."/>
            <person name="Kohler A."/>
            <person name="Barry K."/>
            <person name="LaButti K."/>
            <person name="Morin E."/>
            <person name="Salamov A."/>
            <person name="Lipzen A."/>
            <person name="Mereny Z."/>
            <person name="Hegedus B."/>
            <person name="Baldrian P."/>
            <person name="Stursova M."/>
            <person name="Weitz H."/>
            <person name="Taylor A."/>
            <person name="Grigoriev I.V."/>
            <person name="Nagy L.G."/>
            <person name="Martin F."/>
            <person name="Kauserud H."/>
        </authorList>
    </citation>
    <scope>NUCLEOTIDE SEQUENCE</scope>
    <source>
        <strain evidence="2">9144</strain>
    </source>
</reference>
<accession>A0AAD7E5C0</accession>
<evidence type="ECO:0000313" key="3">
    <source>
        <dbReference type="Proteomes" id="UP001219525"/>
    </source>
</evidence>
<keyword evidence="3" id="KW-1185">Reference proteome</keyword>
<evidence type="ECO:0000256" key="1">
    <source>
        <dbReference type="SAM" id="MobiDB-lite"/>
    </source>
</evidence>
<protein>
    <submittedName>
        <fullName evidence="2">Uncharacterized protein</fullName>
    </submittedName>
</protein>
<name>A0AAD7E5C0_9AGAR</name>
<dbReference type="Proteomes" id="UP001219525">
    <property type="component" value="Unassembled WGS sequence"/>
</dbReference>
<proteinExistence type="predicted"/>
<feature type="region of interest" description="Disordered" evidence="1">
    <location>
        <begin position="315"/>
        <end position="369"/>
    </location>
</feature>
<feature type="compositionally biased region" description="Low complexity" evidence="1">
    <location>
        <begin position="317"/>
        <end position="330"/>
    </location>
</feature>
<sequence length="369" mass="39739">MCAGGRASRALYVLYTSPPPLRPGALTGQHAKTRFVQAATAGARTRTLQEPPPAACCLRCDAQDNARRPPCAIHGVIASRSPPASRAGIGAQRTRPRLAAPTHCAFPPAALHPPCSFSACRALPTVCTLLAFPTAHQPHVHAARCALHAQVAWEPLVVARCTLPAARCTRRPRSFGPNPTTRRPPPATRRPLCARASYVPQSIVRTPTRAWYVSTQYGDRDATTYYCVHENNMAGVVRWSGRPAMLSAVEGSCTLCATFTLLQTPSAVATAGARDAPVWTRLKRVLSSERLLPHQRDLRTSCLILGARPLLAGRHQPVAARGSPPAASSSHKMPRATWQPLPASRETRSRSDPSDAAQRSLLQTKQPDC</sequence>
<dbReference type="AlphaFoldDB" id="A0AAD7E5C0"/>
<organism evidence="2 3">
    <name type="scientific">Mycena pura</name>
    <dbReference type="NCBI Taxonomy" id="153505"/>
    <lineage>
        <taxon>Eukaryota</taxon>
        <taxon>Fungi</taxon>
        <taxon>Dikarya</taxon>
        <taxon>Basidiomycota</taxon>
        <taxon>Agaricomycotina</taxon>
        <taxon>Agaricomycetes</taxon>
        <taxon>Agaricomycetidae</taxon>
        <taxon>Agaricales</taxon>
        <taxon>Marasmiineae</taxon>
        <taxon>Mycenaceae</taxon>
        <taxon>Mycena</taxon>
    </lineage>
</organism>
<evidence type="ECO:0000313" key="2">
    <source>
        <dbReference type="EMBL" id="KAJ7229955.1"/>
    </source>
</evidence>
<comment type="caution">
    <text evidence="2">The sequence shown here is derived from an EMBL/GenBank/DDBJ whole genome shotgun (WGS) entry which is preliminary data.</text>
</comment>